<gene>
    <name evidence="1" type="ORF">HPB50_025876</name>
</gene>
<sequence length="128" mass="14211">MAPRFDRPEAFCWLAIQTCLGRDFVVVLRKGTSRASCNSYYAVVLLVGSSEEAKRFVYRLHLYGADHRLSWEAKTPGLFSHAETFRCRDGLVFGQETAERLCDGDDLNIDVAISFAPARGGCGDQASQ</sequence>
<dbReference type="Proteomes" id="UP000821845">
    <property type="component" value="Chromosome 10"/>
</dbReference>
<comment type="caution">
    <text evidence="1">The sequence shown here is derived from an EMBL/GenBank/DDBJ whole genome shotgun (WGS) entry which is preliminary data.</text>
</comment>
<evidence type="ECO:0000313" key="1">
    <source>
        <dbReference type="EMBL" id="KAH6943724.1"/>
    </source>
</evidence>
<name>A0ACB7TC43_HYAAI</name>
<evidence type="ECO:0000313" key="2">
    <source>
        <dbReference type="Proteomes" id="UP000821845"/>
    </source>
</evidence>
<accession>A0ACB7TC43</accession>
<dbReference type="EMBL" id="CM023490">
    <property type="protein sequence ID" value="KAH6943724.1"/>
    <property type="molecule type" value="Genomic_DNA"/>
</dbReference>
<proteinExistence type="predicted"/>
<keyword evidence="2" id="KW-1185">Reference proteome</keyword>
<organism evidence="1 2">
    <name type="scientific">Hyalomma asiaticum</name>
    <name type="common">Tick</name>
    <dbReference type="NCBI Taxonomy" id="266040"/>
    <lineage>
        <taxon>Eukaryota</taxon>
        <taxon>Metazoa</taxon>
        <taxon>Ecdysozoa</taxon>
        <taxon>Arthropoda</taxon>
        <taxon>Chelicerata</taxon>
        <taxon>Arachnida</taxon>
        <taxon>Acari</taxon>
        <taxon>Parasitiformes</taxon>
        <taxon>Ixodida</taxon>
        <taxon>Ixodoidea</taxon>
        <taxon>Ixodidae</taxon>
        <taxon>Hyalomminae</taxon>
        <taxon>Hyalomma</taxon>
    </lineage>
</organism>
<reference evidence="1" key="1">
    <citation type="submission" date="2020-05" db="EMBL/GenBank/DDBJ databases">
        <title>Large-scale comparative analyses of tick genomes elucidate their genetic diversity and vector capacities.</title>
        <authorList>
            <person name="Jia N."/>
            <person name="Wang J."/>
            <person name="Shi W."/>
            <person name="Du L."/>
            <person name="Sun Y."/>
            <person name="Zhan W."/>
            <person name="Jiang J."/>
            <person name="Wang Q."/>
            <person name="Zhang B."/>
            <person name="Ji P."/>
            <person name="Sakyi L.B."/>
            <person name="Cui X."/>
            <person name="Yuan T."/>
            <person name="Jiang B."/>
            <person name="Yang W."/>
            <person name="Lam T.T.-Y."/>
            <person name="Chang Q."/>
            <person name="Ding S."/>
            <person name="Wang X."/>
            <person name="Zhu J."/>
            <person name="Ruan X."/>
            <person name="Zhao L."/>
            <person name="Wei J."/>
            <person name="Que T."/>
            <person name="Du C."/>
            <person name="Cheng J."/>
            <person name="Dai P."/>
            <person name="Han X."/>
            <person name="Huang E."/>
            <person name="Gao Y."/>
            <person name="Liu J."/>
            <person name="Shao H."/>
            <person name="Ye R."/>
            <person name="Li L."/>
            <person name="Wei W."/>
            <person name="Wang X."/>
            <person name="Wang C."/>
            <person name="Yang T."/>
            <person name="Huo Q."/>
            <person name="Li W."/>
            <person name="Guo W."/>
            <person name="Chen H."/>
            <person name="Zhou L."/>
            <person name="Ni X."/>
            <person name="Tian J."/>
            <person name="Zhou Y."/>
            <person name="Sheng Y."/>
            <person name="Liu T."/>
            <person name="Pan Y."/>
            <person name="Xia L."/>
            <person name="Li J."/>
            <person name="Zhao F."/>
            <person name="Cao W."/>
        </authorList>
    </citation>
    <scope>NUCLEOTIDE SEQUENCE</scope>
    <source>
        <strain evidence="1">Hyas-2018</strain>
    </source>
</reference>
<protein>
    <submittedName>
        <fullName evidence="1">Uncharacterized protein</fullName>
    </submittedName>
</protein>